<dbReference type="AlphaFoldDB" id="A0AAU9G204"/>
<evidence type="ECO:0000313" key="3">
    <source>
        <dbReference type="EMBL" id="BFG02468.1"/>
    </source>
</evidence>
<accession>A0AAU9G204</accession>
<organism evidence="3 4">
    <name type="scientific">Drosophila madeirensis</name>
    <name type="common">Fruit fly</name>
    <dbReference type="NCBI Taxonomy" id="30013"/>
    <lineage>
        <taxon>Eukaryota</taxon>
        <taxon>Metazoa</taxon>
        <taxon>Ecdysozoa</taxon>
        <taxon>Arthropoda</taxon>
        <taxon>Hexapoda</taxon>
        <taxon>Insecta</taxon>
        <taxon>Pterygota</taxon>
        <taxon>Neoptera</taxon>
        <taxon>Endopterygota</taxon>
        <taxon>Diptera</taxon>
        <taxon>Brachycera</taxon>
        <taxon>Muscomorpha</taxon>
        <taxon>Ephydroidea</taxon>
        <taxon>Drosophilidae</taxon>
        <taxon>Drosophila</taxon>
        <taxon>Sophophora</taxon>
    </lineage>
</organism>
<evidence type="ECO:0000256" key="2">
    <source>
        <dbReference type="SAM" id="SignalP"/>
    </source>
</evidence>
<protein>
    <submittedName>
        <fullName evidence="3">Uncharacterized protein</fullName>
    </submittedName>
</protein>
<evidence type="ECO:0000256" key="1">
    <source>
        <dbReference type="SAM" id="MobiDB-lite"/>
    </source>
</evidence>
<evidence type="ECO:0000313" key="4">
    <source>
        <dbReference type="Proteomes" id="UP001500889"/>
    </source>
</evidence>
<gene>
    <name evidence="3" type="ORF">DMAD_01962</name>
</gene>
<feature type="signal peptide" evidence="2">
    <location>
        <begin position="1"/>
        <end position="24"/>
    </location>
</feature>
<feature type="chain" id="PRO_5043998151" evidence="2">
    <location>
        <begin position="25"/>
        <end position="180"/>
    </location>
</feature>
<proteinExistence type="predicted"/>
<keyword evidence="4" id="KW-1185">Reference proteome</keyword>
<dbReference type="EMBL" id="AP029266">
    <property type="protein sequence ID" value="BFG02468.1"/>
    <property type="molecule type" value="Genomic_DNA"/>
</dbReference>
<feature type="compositionally biased region" description="Acidic residues" evidence="1">
    <location>
        <begin position="114"/>
        <end position="125"/>
    </location>
</feature>
<reference evidence="3 4" key="1">
    <citation type="submission" date="2024-02" db="EMBL/GenBank/DDBJ databases">
        <title>A chromosome-level genome assembly of Drosophila madeirensis, a fruit fly species endemic to Madeira island.</title>
        <authorList>
            <person name="Tomihara K."/>
            <person name="Llopart A."/>
            <person name="Yamamoto D."/>
        </authorList>
    </citation>
    <scope>NUCLEOTIDE SEQUENCE [LARGE SCALE GENOMIC DNA]</scope>
    <source>
        <strain evidence="3 4">RF1</strain>
    </source>
</reference>
<feature type="region of interest" description="Disordered" evidence="1">
    <location>
        <begin position="114"/>
        <end position="135"/>
    </location>
</feature>
<sequence>MNPNSHMCVPLFLLFALILASLWGFFNREELFDAYRKQLHGEAKHGKISRLDFINMFAQLNEPFSADTAAVQPLQLAAAKNISMGNVTTIQNLTQTTDLEDKDEDAEVLVLEDYQQEDEDDDEEPQATGSTENPLIDLPEVVQLIQLPMSTDSNLKREFASDNANPYIEGINEHLELFCH</sequence>
<keyword evidence="2" id="KW-0732">Signal</keyword>
<dbReference type="Proteomes" id="UP001500889">
    <property type="component" value="Chromosome A"/>
</dbReference>
<name>A0AAU9G204_DROMD</name>